<evidence type="ECO:0000256" key="3">
    <source>
        <dbReference type="ARBA" id="ARBA00023082"/>
    </source>
</evidence>
<dbReference type="GO" id="GO:0016987">
    <property type="term" value="F:sigma factor activity"/>
    <property type="evidence" value="ECO:0007669"/>
    <property type="project" value="UniProtKB-KW"/>
</dbReference>
<comment type="similarity">
    <text evidence="1">Belongs to the sigma-70 factor family. ECF subfamily.</text>
</comment>
<dbReference type="AlphaFoldDB" id="A0A917MUA7"/>
<dbReference type="InterPro" id="IPR007627">
    <property type="entry name" value="RNA_pol_sigma70_r2"/>
</dbReference>
<sequence>MNIIPLHNEYDVLHRVASGDETAFEQLFHHYRNKLYAVAAAITGVPAVGEDVVQEVFLKVWSHRQQLPEVQNFTSWLYTITRNHIYSGLRKVAYEYDFLQEVLQQDADSTSPVLQQVNFRELQNRLHRIVSALPPQQQRVYLLSREAHLSYAEIATRLQIAPSTVKSHMMEALRTIRQQLADSGVPVTLPVVIMAGAQFWN</sequence>
<name>A0A917MUA7_9BACT</name>
<dbReference type="GO" id="GO:0000428">
    <property type="term" value="C:DNA-directed RNA polymerase complex"/>
    <property type="evidence" value="ECO:0007669"/>
    <property type="project" value="UniProtKB-KW"/>
</dbReference>
<dbReference type="SUPFAM" id="SSF88946">
    <property type="entry name" value="Sigma2 domain of RNA polymerase sigma factors"/>
    <property type="match status" value="1"/>
</dbReference>
<dbReference type="GO" id="GO:0006352">
    <property type="term" value="P:DNA-templated transcription initiation"/>
    <property type="evidence" value="ECO:0007669"/>
    <property type="project" value="InterPro"/>
</dbReference>
<dbReference type="PANTHER" id="PTHR43133">
    <property type="entry name" value="RNA POLYMERASE ECF-TYPE SIGMA FACTO"/>
    <property type="match status" value="1"/>
</dbReference>
<dbReference type="InterPro" id="IPR014327">
    <property type="entry name" value="RNA_pol_sigma70_bacteroid"/>
</dbReference>
<keyword evidence="4" id="KW-0804">Transcription</keyword>
<dbReference type="SUPFAM" id="SSF88659">
    <property type="entry name" value="Sigma3 and sigma4 domains of RNA polymerase sigma factors"/>
    <property type="match status" value="1"/>
</dbReference>
<dbReference type="InterPro" id="IPR013325">
    <property type="entry name" value="RNA_pol_sigma_r2"/>
</dbReference>
<dbReference type="InterPro" id="IPR013249">
    <property type="entry name" value="RNA_pol_sigma70_r4_t2"/>
</dbReference>
<evidence type="ECO:0000313" key="7">
    <source>
        <dbReference type="EMBL" id="GGH64219.1"/>
    </source>
</evidence>
<proteinExistence type="inferred from homology"/>
<dbReference type="Proteomes" id="UP000627292">
    <property type="component" value="Unassembled WGS sequence"/>
</dbReference>
<dbReference type="Gene3D" id="1.10.1740.10">
    <property type="match status" value="1"/>
</dbReference>
<evidence type="ECO:0000256" key="1">
    <source>
        <dbReference type="ARBA" id="ARBA00010641"/>
    </source>
</evidence>
<comment type="caution">
    <text evidence="7">The sequence shown here is derived from an EMBL/GenBank/DDBJ whole genome shotgun (WGS) entry which is preliminary data.</text>
</comment>
<keyword evidence="7" id="KW-0240">DNA-directed RNA polymerase</keyword>
<dbReference type="InterPro" id="IPR013324">
    <property type="entry name" value="RNA_pol_sigma_r3/r4-like"/>
</dbReference>
<evidence type="ECO:0000259" key="6">
    <source>
        <dbReference type="Pfam" id="PF08281"/>
    </source>
</evidence>
<dbReference type="InterPro" id="IPR036388">
    <property type="entry name" value="WH-like_DNA-bd_sf"/>
</dbReference>
<keyword evidence="3" id="KW-0731">Sigma factor</keyword>
<feature type="domain" description="RNA polymerase sigma-70 region 2" evidence="5">
    <location>
        <begin position="27"/>
        <end position="91"/>
    </location>
</feature>
<dbReference type="InterPro" id="IPR039425">
    <property type="entry name" value="RNA_pol_sigma-70-like"/>
</dbReference>
<feature type="domain" description="RNA polymerase sigma factor 70 region 4 type 2" evidence="6">
    <location>
        <begin position="124"/>
        <end position="175"/>
    </location>
</feature>
<evidence type="ECO:0000256" key="2">
    <source>
        <dbReference type="ARBA" id="ARBA00023015"/>
    </source>
</evidence>
<evidence type="ECO:0000313" key="8">
    <source>
        <dbReference type="Proteomes" id="UP000627292"/>
    </source>
</evidence>
<reference evidence="7" key="2">
    <citation type="submission" date="2020-09" db="EMBL/GenBank/DDBJ databases">
        <authorList>
            <person name="Sun Q."/>
            <person name="Zhou Y."/>
        </authorList>
    </citation>
    <scope>NUCLEOTIDE SEQUENCE</scope>
    <source>
        <strain evidence="7">CGMCC 1.15290</strain>
    </source>
</reference>
<dbReference type="PANTHER" id="PTHR43133:SF46">
    <property type="entry name" value="RNA POLYMERASE SIGMA-70 FACTOR ECF SUBFAMILY"/>
    <property type="match status" value="1"/>
</dbReference>
<accession>A0A917MUA7</accession>
<dbReference type="EMBL" id="BMIB01000002">
    <property type="protein sequence ID" value="GGH64219.1"/>
    <property type="molecule type" value="Genomic_DNA"/>
</dbReference>
<keyword evidence="2" id="KW-0805">Transcription regulation</keyword>
<reference evidence="7" key="1">
    <citation type="journal article" date="2014" name="Int. J. Syst. Evol. Microbiol.">
        <title>Complete genome sequence of Corynebacterium casei LMG S-19264T (=DSM 44701T), isolated from a smear-ripened cheese.</title>
        <authorList>
            <consortium name="US DOE Joint Genome Institute (JGI-PGF)"/>
            <person name="Walter F."/>
            <person name="Albersmeier A."/>
            <person name="Kalinowski J."/>
            <person name="Ruckert C."/>
        </authorList>
    </citation>
    <scope>NUCLEOTIDE SEQUENCE</scope>
    <source>
        <strain evidence="7">CGMCC 1.15290</strain>
    </source>
</reference>
<dbReference type="RefSeq" id="WP_188951506.1">
    <property type="nucleotide sequence ID" value="NZ_BMIB01000002.1"/>
</dbReference>
<dbReference type="Pfam" id="PF08281">
    <property type="entry name" value="Sigma70_r4_2"/>
    <property type="match status" value="1"/>
</dbReference>
<gene>
    <name evidence="7" type="ORF">GCM10011379_16020</name>
</gene>
<dbReference type="NCBIfam" id="TIGR02985">
    <property type="entry name" value="Sig70_bacteroi1"/>
    <property type="match status" value="1"/>
</dbReference>
<organism evidence="7 8">
    <name type="scientific">Filimonas zeae</name>
    <dbReference type="NCBI Taxonomy" id="1737353"/>
    <lineage>
        <taxon>Bacteria</taxon>
        <taxon>Pseudomonadati</taxon>
        <taxon>Bacteroidota</taxon>
        <taxon>Chitinophagia</taxon>
        <taxon>Chitinophagales</taxon>
        <taxon>Chitinophagaceae</taxon>
        <taxon>Filimonas</taxon>
    </lineage>
</organism>
<keyword evidence="8" id="KW-1185">Reference proteome</keyword>
<dbReference type="Gene3D" id="1.10.10.10">
    <property type="entry name" value="Winged helix-like DNA-binding domain superfamily/Winged helix DNA-binding domain"/>
    <property type="match status" value="1"/>
</dbReference>
<evidence type="ECO:0000256" key="4">
    <source>
        <dbReference type="ARBA" id="ARBA00023163"/>
    </source>
</evidence>
<dbReference type="InterPro" id="IPR014284">
    <property type="entry name" value="RNA_pol_sigma-70_dom"/>
</dbReference>
<dbReference type="GO" id="GO:0003677">
    <property type="term" value="F:DNA binding"/>
    <property type="evidence" value="ECO:0007669"/>
    <property type="project" value="InterPro"/>
</dbReference>
<dbReference type="Pfam" id="PF04542">
    <property type="entry name" value="Sigma70_r2"/>
    <property type="match status" value="1"/>
</dbReference>
<evidence type="ECO:0000259" key="5">
    <source>
        <dbReference type="Pfam" id="PF04542"/>
    </source>
</evidence>
<dbReference type="CDD" id="cd06171">
    <property type="entry name" value="Sigma70_r4"/>
    <property type="match status" value="1"/>
</dbReference>
<protein>
    <submittedName>
        <fullName evidence="7">DNA-directed RNA polymerase sigma-70 factor</fullName>
    </submittedName>
</protein>
<dbReference type="NCBIfam" id="TIGR02937">
    <property type="entry name" value="sigma70-ECF"/>
    <property type="match status" value="1"/>
</dbReference>